<protein>
    <submittedName>
        <fullName evidence="2">Uncharacterized protein</fullName>
    </submittedName>
</protein>
<feature type="compositionally biased region" description="Basic and acidic residues" evidence="1">
    <location>
        <begin position="127"/>
        <end position="138"/>
    </location>
</feature>
<keyword evidence="3" id="KW-1185">Reference proteome</keyword>
<proteinExistence type="predicted"/>
<dbReference type="AlphaFoldDB" id="A0A5C3MKP4"/>
<dbReference type="OrthoDB" id="2418900at2759"/>
<dbReference type="EMBL" id="ML213543">
    <property type="protein sequence ID" value="TFK45447.1"/>
    <property type="molecule type" value="Genomic_DNA"/>
</dbReference>
<evidence type="ECO:0000313" key="2">
    <source>
        <dbReference type="EMBL" id="TFK45447.1"/>
    </source>
</evidence>
<accession>A0A5C3MKP4</accession>
<reference evidence="2 3" key="1">
    <citation type="journal article" date="2019" name="Nat. Ecol. Evol.">
        <title>Megaphylogeny resolves global patterns of mushroom evolution.</title>
        <authorList>
            <person name="Varga T."/>
            <person name="Krizsan K."/>
            <person name="Foldi C."/>
            <person name="Dima B."/>
            <person name="Sanchez-Garcia M."/>
            <person name="Sanchez-Ramirez S."/>
            <person name="Szollosi G.J."/>
            <person name="Szarkandi J.G."/>
            <person name="Papp V."/>
            <person name="Albert L."/>
            <person name="Andreopoulos W."/>
            <person name="Angelini C."/>
            <person name="Antonin V."/>
            <person name="Barry K.W."/>
            <person name="Bougher N.L."/>
            <person name="Buchanan P."/>
            <person name="Buyck B."/>
            <person name="Bense V."/>
            <person name="Catcheside P."/>
            <person name="Chovatia M."/>
            <person name="Cooper J."/>
            <person name="Damon W."/>
            <person name="Desjardin D."/>
            <person name="Finy P."/>
            <person name="Geml J."/>
            <person name="Haridas S."/>
            <person name="Hughes K."/>
            <person name="Justo A."/>
            <person name="Karasinski D."/>
            <person name="Kautmanova I."/>
            <person name="Kiss B."/>
            <person name="Kocsube S."/>
            <person name="Kotiranta H."/>
            <person name="LaButti K.M."/>
            <person name="Lechner B.E."/>
            <person name="Liimatainen K."/>
            <person name="Lipzen A."/>
            <person name="Lukacs Z."/>
            <person name="Mihaltcheva S."/>
            <person name="Morgado L.N."/>
            <person name="Niskanen T."/>
            <person name="Noordeloos M.E."/>
            <person name="Ohm R.A."/>
            <person name="Ortiz-Santana B."/>
            <person name="Ovrebo C."/>
            <person name="Racz N."/>
            <person name="Riley R."/>
            <person name="Savchenko A."/>
            <person name="Shiryaev A."/>
            <person name="Soop K."/>
            <person name="Spirin V."/>
            <person name="Szebenyi C."/>
            <person name="Tomsovsky M."/>
            <person name="Tulloss R.E."/>
            <person name="Uehling J."/>
            <person name="Grigoriev I.V."/>
            <person name="Vagvolgyi C."/>
            <person name="Papp T."/>
            <person name="Martin F.M."/>
            <person name="Miettinen O."/>
            <person name="Hibbett D.S."/>
            <person name="Nagy L.G."/>
        </authorList>
    </citation>
    <scope>NUCLEOTIDE SEQUENCE [LARGE SCALE GENOMIC DNA]</scope>
    <source>
        <strain evidence="2 3">OMC1185</strain>
    </source>
</reference>
<organism evidence="2 3">
    <name type="scientific">Heliocybe sulcata</name>
    <dbReference type="NCBI Taxonomy" id="5364"/>
    <lineage>
        <taxon>Eukaryota</taxon>
        <taxon>Fungi</taxon>
        <taxon>Dikarya</taxon>
        <taxon>Basidiomycota</taxon>
        <taxon>Agaricomycotina</taxon>
        <taxon>Agaricomycetes</taxon>
        <taxon>Gloeophyllales</taxon>
        <taxon>Gloeophyllaceae</taxon>
        <taxon>Heliocybe</taxon>
    </lineage>
</organism>
<dbReference type="Proteomes" id="UP000305948">
    <property type="component" value="Unassembled WGS sequence"/>
</dbReference>
<feature type="compositionally biased region" description="Polar residues" evidence="1">
    <location>
        <begin position="99"/>
        <end position="110"/>
    </location>
</feature>
<feature type="compositionally biased region" description="Low complexity" evidence="1">
    <location>
        <begin position="148"/>
        <end position="157"/>
    </location>
</feature>
<sequence>MAIRVIMYPRYHAPAILSRVIVRQPQSYHDSVTSCSSDRLSVKSVCGHPSAMVDCEGCGRSFTYPGYTQHLRKTRNPPCRAIYEAHESYMPGQKDTTTRTDTGQQVASTDLDSDPPAFAGDFFGSDYHPDDFENHAGDDVQWDMEAISTGDSDSSGLSDDEEAESHSWEPDPPAAPASSEPDVEMTAEEDVSGIHMTREQAAETLRKSAAVEHFPSNAAGKPLRHQDAALSEYHLYASQLRTPSADIWSPFSSRLDWEVARWAKLRGPGSTALTELLRIEAARRARAFIQDC</sequence>
<evidence type="ECO:0000256" key="1">
    <source>
        <dbReference type="SAM" id="MobiDB-lite"/>
    </source>
</evidence>
<evidence type="ECO:0000313" key="3">
    <source>
        <dbReference type="Proteomes" id="UP000305948"/>
    </source>
</evidence>
<gene>
    <name evidence="2" type="ORF">OE88DRAFT_1214209</name>
</gene>
<feature type="region of interest" description="Disordered" evidence="1">
    <location>
        <begin position="90"/>
        <end position="188"/>
    </location>
</feature>
<name>A0A5C3MKP4_9AGAM</name>